<dbReference type="AlphaFoldDB" id="C3NKQ8"/>
<dbReference type="EMBL" id="CP001404">
    <property type="protein sequence ID" value="ACP49381.1"/>
    <property type="molecule type" value="Genomic_DNA"/>
</dbReference>
<accession>C3NKQ8</accession>
<evidence type="ECO:0000313" key="1">
    <source>
        <dbReference type="EMBL" id="ACP49381.1"/>
    </source>
</evidence>
<sequence length="204" mass="23763">MKPVAISCDRIFVEGATEKVILSKLGFNEDNIEVRYGKEEVIKEFKKYLSSSISILKKGNVCFVIDGDEEGYKGVYDRLKRDIKALDYSPPYIKMCKDNLCYVLVVIGDKNNDFKGCIETILLEKLKIDEKINDVIHRVLEYEQQKVGRLSMCDRDKIRFYLSIFLLSGEPTLLYLSKRFTEELFRIVGENVIRNIITYFIEIK</sequence>
<reference evidence="1 2" key="1">
    <citation type="journal article" date="2009" name="Proc. Natl. Acad. Sci. U.S.A.">
        <title>Biogeography of the Sulfolobus islandicus pan-genome.</title>
        <authorList>
            <person name="Reno M.L."/>
            <person name="Held N.L."/>
            <person name="Fields C.J."/>
            <person name="Burke P.V."/>
            <person name="Whitaker R.J."/>
        </authorList>
    </citation>
    <scope>NUCLEOTIDE SEQUENCE [LARGE SCALE GENOMIC DNA]</scope>
    <source>
        <strain evidence="2">Y.N.15.51 / Yellowstone #2</strain>
    </source>
</reference>
<protein>
    <submittedName>
        <fullName evidence="1">Uncharacterized protein</fullName>
    </submittedName>
</protein>
<dbReference type="HOGENOM" id="CLU_1357965_0_0_2"/>
<dbReference type="Proteomes" id="UP000006818">
    <property type="component" value="Chromosome"/>
</dbReference>
<gene>
    <name evidence="1" type="ordered locus">YN1551_2414</name>
</gene>
<organism evidence="1 2">
    <name type="scientific">Saccharolobus islandicus (strain Y.N.15.51 / Yellowstone #2)</name>
    <name type="common">Sulfolobus islandicus</name>
    <dbReference type="NCBI Taxonomy" id="419942"/>
    <lineage>
        <taxon>Archaea</taxon>
        <taxon>Thermoproteota</taxon>
        <taxon>Thermoprotei</taxon>
        <taxon>Sulfolobales</taxon>
        <taxon>Sulfolobaceae</taxon>
        <taxon>Saccharolobus</taxon>
    </lineage>
</organism>
<evidence type="ECO:0000313" key="2">
    <source>
        <dbReference type="Proteomes" id="UP000006818"/>
    </source>
</evidence>
<name>C3NKQ8_SACI1</name>
<dbReference type="KEGG" id="sin:YN1551_2414"/>
<proteinExistence type="predicted"/>